<dbReference type="Pfam" id="PF19054">
    <property type="entry name" value="DUF5753"/>
    <property type="match status" value="1"/>
</dbReference>
<accession>A0ABW2Y0T7</accession>
<feature type="domain" description="DUF5753" evidence="1">
    <location>
        <begin position="17"/>
        <end position="117"/>
    </location>
</feature>
<keyword evidence="3" id="KW-1185">Reference proteome</keyword>
<evidence type="ECO:0000259" key="1">
    <source>
        <dbReference type="Pfam" id="PF19054"/>
    </source>
</evidence>
<protein>
    <submittedName>
        <fullName evidence="2">Scr1 family TA system antitoxin-like transcriptional regulator</fullName>
    </submittedName>
</protein>
<evidence type="ECO:0000313" key="3">
    <source>
        <dbReference type="Proteomes" id="UP001597063"/>
    </source>
</evidence>
<proteinExistence type="predicted"/>
<reference evidence="3" key="1">
    <citation type="journal article" date="2019" name="Int. J. Syst. Evol. Microbiol.">
        <title>The Global Catalogue of Microorganisms (GCM) 10K type strain sequencing project: providing services to taxonomists for standard genome sequencing and annotation.</title>
        <authorList>
            <consortium name="The Broad Institute Genomics Platform"/>
            <consortium name="The Broad Institute Genome Sequencing Center for Infectious Disease"/>
            <person name="Wu L."/>
            <person name="Ma J."/>
        </authorList>
    </citation>
    <scope>NUCLEOTIDE SEQUENCE [LARGE SCALE GENOMIC DNA]</scope>
    <source>
        <strain evidence="3">JCM 9371</strain>
    </source>
</reference>
<gene>
    <name evidence="2" type="ORF">ACFQZM_47395</name>
</gene>
<comment type="caution">
    <text evidence="2">The sequence shown here is derived from an EMBL/GenBank/DDBJ whole genome shotgun (WGS) entry which is preliminary data.</text>
</comment>
<sequence>MTLKIILIGRVFRAWGVIDQPVDGSGIMRAQLGSILEWARHPHITFRIVPRSVGAHMGRDGSFKIMTVGNADVAYTEACGGGRVVMDPAEVRSFRLRFDRISDRALPADASIEAIKRVVEGLH</sequence>
<dbReference type="EMBL" id="JBHTGP010000037">
    <property type="protein sequence ID" value="MFD0692184.1"/>
    <property type="molecule type" value="Genomic_DNA"/>
</dbReference>
<dbReference type="RefSeq" id="WP_131759817.1">
    <property type="nucleotide sequence ID" value="NZ_CAACUY010000091.1"/>
</dbReference>
<name>A0ABW2Y0T7_9ACTN</name>
<dbReference type="Proteomes" id="UP001597063">
    <property type="component" value="Unassembled WGS sequence"/>
</dbReference>
<dbReference type="InterPro" id="IPR043917">
    <property type="entry name" value="DUF5753"/>
</dbReference>
<evidence type="ECO:0000313" key="2">
    <source>
        <dbReference type="EMBL" id="MFD0692184.1"/>
    </source>
</evidence>
<organism evidence="2 3">
    <name type="scientific">Actinomadura fibrosa</name>
    <dbReference type="NCBI Taxonomy" id="111802"/>
    <lineage>
        <taxon>Bacteria</taxon>
        <taxon>Bacillati</taxon>
        <taxon>Actinomycetota</taxon>
        <taxon>Actinomycetes</taxon>
        <taxon>Streptosporangiales</taxon>
        <taxon>Thermomonosporaceae</taxon>
        <taxon>Actinomadura</taxon>
    </lineage>
</organism>